<evidence type="ECO:0000313" key="2">
    <source>
        <dbReference type="Proteomes" id="UP000789366"/>
    </source>
</evidence>
<name>A0ACA9KVG0_9GLOM</name>
<comment type="caution">
    <text evidence="1">The sequence shown here is derived from an EMBL/GenBank/DDBJ whole genome shotgun (WGS) entry which is preliminary data.</text>
</comment>
<accession>A0ACA9KVG0</accession>
<keyword evidence="2" id="KW-1185">Reference proteome</keyword>
<dbReference type="Proteomes" id="UP000789366">
    <property type="component" value="Unassembled WGS sequence"/>
</dbReference>
<reference evidence="1" key="1">
    <citation type="submission" date="2021-06" db="EMBL/GenBank/DDBJ databases">
        <authorList>
            <person name="Kallberg Y."/>
            <person name="Tangrot J."/>
            <person name="Rosling A."/>
        </authorList>
    </citation>
    <scope>NUCLEOTIDE SEQUENCE</scope>
    <source>
        <strain evidence="1">28 12/20/2015</strain>
    </source>
</reference>
<proteinExistence type="predicted"/>
<evidence type="ECO:0000313" key="1">
    <source>
        <dbReference type="EMBL" id="CAG8491618.1"/>
    </source>
</evidence>
<protein>
    <submittedName>
        <fullName evidence="1">4407_t:CDS:1</fullName>
    </submittedName>
</protein>
<gene>
    <name evidence="1" type="ORF">SPELUC_LOCUS2582</name>
</gene>
<dbReference type="EMBL" id="CAJVPW010001769">
    <property type="protein sequence ID" value="CAG8491618.1"/>
    <property type="molecule type" value="Genomic_DNA"/>
</dbReference>
<sequence>MPSENELSLEAKIDLSDRILQKKAIQFAGIFDIAKFKDSASWVAKFKK</sequence>
<organism evidence="1 2">
    <name type="scientific">Cetraspora pellucida</name>
    <dbReference type="NCBI Taxonomy" id="1433469"/>
    <lineage>
        <taxon>Eukaryota</taxon>
        <taxon>Fungi</taxon>
        <taxon>Fungi incertae sedis</taxon>
        <taxon>Mucoromycota</taxon>
        <taxon>Glomeromycotina</taxon>
        <taxon>Glomeromycetes</taxon>
        <taxon>Diversisporales</taxon>
        <taxon>Gigasporaceae</taxon>
        <taxon>Cetraspora</taxon>
    </lineage>
</organism>